<dbReference type="PATRIC" id="fig|1094508.3.peg.610"/>
<dbReference type="Gene3D" id="3.40.140.10">
    <property type="entry name" value="Cytidine Deaminase, domain 2"/>
    <property type="match status" value="1"/>
</dbReference>
<feature type="coiled-coil region" evidence="5">
    <location>
        <begin position="43"/>
        <end position="112"/>
    </location>
</feature>
<dbReference type="AlphaFoldDB" id="I3VSY4"/>
<evidence type="ECO:0000313" key="7">
    <source>
        <dbReference type="EMBL" id="AFK85629.1"/>
    </source>
</evidence>
<protein>
    <submittedName>
        <fullName evidence="7">CMP/dCMP deaminase zinc-binding protein</fullName>
    </submittedName>
</protein>
<dbReference type="KEGG" id="tsh:Tsac_0603"/>
<dbReference type="InterPro" id="IPR016193">
    <property type="entry name" value="Cytidine_deaminase-like"/>
</dbReference>
<sequence length="639" mass="75340">MYNIPFLVIGLTGPIGAGCTTLGKNICGMINKKGFSNLITKKENNLHKRIIKLSDEIRRIKEDMKYSRNYEKGEKEKTENNYNIYKDVYIKNEMYNSELDKLQQELKKCLEDRIIFDTIINTNNPKFVYISMSTIIVMLTIKNMHGNEYIRWKNKNTELDEILCKAKGKIEKDIDFYYKVEDFSRLNSDQLKRIDIMLDQIDKIKEQIMEYEIEKYFKGEIEEFHLQNFGNNLRRTRNSFDDKVDSFSEYNISILAEEADRLIKYYRNRSDQNKINCFVIDAFRNPGEVNYFKNRYNAFYLISIYAKKENRESRMFNNINRKIQIEKGEFEEKFKQIDERDWGDESDINGIFKQNVSKCYYLSDIAINNDEDRNFDKKLFDKFLRYYALIISPGCIQPTKEETNMNLAYSLSLRSSCISRKVGAVITDKDGFVLGFGWNDVAHGQIGCGLKQKTDFIENIDKYYFVNTFKDIIEADDLNDYNDMDSICFKDLQSEKLIKKKLEKCNLLKNEKNEILQKVKIKRLEYCRALHAEENALLQVSSKGGMGVEGGVIYTTTFPCELCAKKILQSGICIIYYTEPYPNSISENIFLKDGNREIQIKQFEGVKSSSYFKLFRPKYDKKEAQKFNQYIKNNNQIKY</sequence>
<dbReference type="PROSITE" id="PS51747">
    <property type="entry name" value="CYT_DCMP_DEAMINASES_2"/>
    <property type="match status" value="1"/>
</dbReference>
<evidence type="ECO:0000259" key="6">
    <source>
        <dbReference type="PROSITE" id="PS51747"/>
    </source>
</evidence>
<dbReference type="GO" id="GO:0004132">
    <property type="term" value="F:dCMP deaminase activity"/>
    <property type="evidence" value="ECO:0007669"/>
    <property type="project" value="TreeGrafter"/>
</dbReference>
<dbReference type="GO" id="GO:0008270">
    <property type="term" value="F:zinc ion binding"/>
    <property type="evidence" value="ECO:0007669"/>
    <property type="project" value="InterPro"/>
</dbReference>
<proteinExistence type="inferred from homology"/>
<dbReference type="PANTHER" id="PTHR11086">
    <property type="entry name" value="DEOXYCYTIDYLATE DEAMINASE-RELATED"/>
    <property type="match status" value="1"/>
</dbReference>
<feature type="domain" description="CMP/dCMP-type deaminase" evidence="6">
    <location>
        <begin position="399"/>
        <end position="593"/>
    </location>
</feature>
<accession>I3VSY4</accession>
<dbReference type="Pfam" id="PF00383">
    <property type="entry name" value="dCMP_cyt_deam_1"/>
    <property type="match status" value="1"/>
</dbReference>
<dbReference type="InterPro" id="IPR015517">
    <property type="entry name" value="dCMP_deaminase-rel"/>
</dbReference>
<dbReference type="InterPro" id="IPR016192">
    <property type="entry name" value="APOBEC/CMP_deaminase_Zn-bd"/>
</dbReference>
<dbReference type="STRING" id="1094508.Tsac_0603"/>
<evidence type="ECO:0000256" key="4">
    <source>
        <dbReference type="ARBA" id="ARBA00022833"/>
    </source>
</evidence>
<keyword evidence="5" id="KW-0175">Coiled coil</keyword>
<comment type="similarity">
    <text evidence="1">Belongs to the cytidine and deoxycytidylate deaminase family.</text>
</comment>
<organism evidence="7 8">
    <name type="scientific">Thermoanaerobacterium saccharolyticum (strain DSM 8691 / JW/SL-YS485)</name>
    <dbReference type="NCBI Taxonomy" id="1094508"/>
    <lineage>
        <taxon>Bacteria</taxon>
        <taxon>Bacillati</taxon>
        <taxon>Bacillota</taxon>
        <taxon>Clostridia</taxon>
        <taxon>Thermoanaerobacterales</taxon>
        <taxon>Thermoanaerobacteraceae</taxon>
        <taxon>Thermoanaerobacterium</taxon>
    </lineage>
</organism>
<dbReference type="InterPro" id="IPR002125">
    <property type="entry name" value="CMP_dCMP_dom"/>
</dbReference>
<dbReference type="SUPFAM" id="SSF52540">
    <property type="entry name" value="P-loop containing nucleoside triphosphate hydrolases"/>
    <property type="match status" value="1"/>
</dbReference>
<evidence type="ECO:0000313" key="8">
    <source>
        <dbReference type="Proteomes" id="UP000006178"/>
    </source>
</evidence>
<reference evidence="7 8" key="1">
    <citation type="journal article" date="2014" name="Appl. Environ. Microbiol.">
        <title>Profile of Secreted Hydrolases, Associated Proteins, and SlpA in Thermoanaerobacterium saccharolyticum during the Degradation of Hemicellulose.</title>
        <authorList>
            <person name="Currie D.H."/>
            <person name="Guss A.M."/>
            <person name="Herring C.D."/>
            <person name="Giannone R.J."/>
            <person name="Johnson C.M."/>
            <person name="Lankford P.K."/>
            <person name="Brown S.D."/>
            <person name="Hettich R.L."/>
            <person name="Lynd L.R."/>
        </authorList>
    </citation>
    <scope>NUCLEOTIDE SEQUENCE [LARGE SCALE GENOMIC DNA]</scope>
    <source>
        <strain evidence="8">DSM 8691 / JW/SL-YS485</strain>
    </source>
</reference>
<keyword evidence="4" id="KW-0862">Zinc</keyword>
<name>I3VSY4_THESW</name>
<dbReference type="RefSeq" id="WP_014757543.1">
    <property type="nucleotide sequence ID" value="NC_017992.1"/>
</dbReference>
<evidence type="ECO:0000256" key="5">
    <source>
        <dbReference type="SAM" id="Coils"/>
    </source>
</evidence>
<dbReference type="Proteomes" id="UP000006178">
    <property type="component" value="Chromosome"/>
</dbReference>
<dbReference type="eggNOG" id="COG2131">
    <property type="taxonomic scope" value="Bacteria"/>
</dbReference>
<evidence type="ECO:0000256" key="3">
    <source>
        <dbReference type="ARBA" id="ARBA00022801"/>
    </source>
</evidence>
<keyword evidence="8" id="KW-1185">Reference proteome</keyword>
<keyword evidence="2" id="KW-0479">Metal-binding</keyword>
<dbReference type="Gene3D" id="3.40.50.300">
    <property type="entry name" value="P-loop containing nucleotide triphosphate hydrolases"/>
    <property type="match status" value="1"/>
</dbReference>
<dbReference type="BioCyc" id="TSAC1094508:GLMA-604-MONOMER"/>
<evidence type="ECO:0000256" key="1">
    <source>
        <dbReference type="ARBA" id="ARBA00006576"/>
    </source>
</evidence>
<dbReference type="PANTHER" id="PTHR11086:SF18">
    <property type="entry name" value="DEOXYCYTIDYLATE DEAMINASE"/>
    <property type="match status" value="1"/>
</dbReference>
<dbReference type="GO" id="GO:0005737">
    <property type="term" value="C:cytoplasm"/>
    <property type="evidence" value="ECO:0007669"/>
    <property type="project" value="TreeGrafter"/>
</dbReference>
<dbReference type="InterPro" id="IPR027417">
    <property type="entry name" value="P-loop_NTPase"/>
</dbReference>
<dbReference type="PROSITE" id="PS00903">
    <property type="entry name" value="CYT_DCMP_DEAMINASES_1"/>
    <property type="match status" value="1"/>
</dbReference>
<evidence type="ECO:0000256" key="2">
    <source>
        <dbReference type="ARBA" id="ARBA00022723"/>
    </source>
</evidence>
<dbReference type="EMBL" id="CP003184">
    <property type="protein sequence ID" value="AFK85629.1"/>
    <property type="molecule type" value="Genomic_DNA"/>
</dbReference>
<keyword evidence="3" id="KW-0378">Hydrolase</keyword>
<dbReference type="SUPFAM" id="SSF53927">
    <property type="entry name" value="Cytidine deaminase-like"/>
    <property type="match status" value="1"/>
</dbReference>
<gene>
    <name evidence="7" type="ordered locus">Tsac_0603</name>
</gene>